<reference evidence="3 4" key="1">
    <citation type="journal article" date="2014" name="Genome Announc.">
        <title>Draft Genome Sequence of the Boron-Tolerant and Moderately Halotolerant Bacterium Gracilibacillus boraciitolerans JCM 21714T.</title>
        <authorList>
            <person name="Ahmed I."/>
            <person name="Oshima K."/>
            <person name="Suda W."/>
            <person name="Kitamura K."/>
            <person name="Iida T."/>
            <person name="Ohmori Y."/>
            <person name="Fujiwara T."/>
            <person name="Hattori M."/>
            <person name="Ohkuma M."/>
        </authorList>
    </citation>
    <scope>NUCLEOTIDE SEQUENCE [LARGE SCALE GENOMIC DNA]</scope>
    <source>
        <strain evidence="3 4">JCM 21714</strain>
    </source>
</reference>
<dbReference type="GO" id="GO:0005524">
    <property type="term" value="F:ATP binding"/>
    <property type="evidence" value="ECO:0007669"/>
    <property type="project" value="InterPro"/>
</dbReference>
<dbReference type="Proteomes" id="UP000019102">
    <property type="component" value="Unassembled WGS sequence"/>
</dbReference>
<evidence type="ECO:0000313" key="4">
    <source>
        <dbReference type="Proteomes" id="UP000019102"/>
    </source>
</evidence>
<dbReference type="PANTHER" id="PTHR10566:SF113">
    <property type="entry name" value="PROTEIN ACTIVITY OF BC1 COMPLEX KINASE 7, CHLOROPLASTIC"/>
    <property type="match status" value="1"/>
</dbReference>
<dbReference type="PROSITE" id="PS50011">
    <property type="entry name" value="PROTEIN_KINASE_DOM"/>
    <property type="match status" value="1"/>
</dbReference>
<dbReference type="GO" id="GO:0004497">
    <property type="term" value="F:monooxygenase activity"/>
    <property type="evidence" value="ECO:0007669"/>
    <property type="project" value="UniProtKB-KW"/>
</dbReference>
<dbReference type="SUPFAM" id="SSF56112">
    <property type="entry name" value="Protein kinase-like (PK-like)"/>
    <property type="match status" value="1"/>
</dbReference>
<evidence type="ECO:0000259" key="2">
    <source>
        <dbReference type="PROSITE" id="PS50011"/>
    </source>
</evidence>
<proteinExistence type="inferred from homology"/>
<sequence length="334" mass="37895">MAFSRNGFGYVVKELGLDQLFPLPRRLIVKRKQEEYSKSVGIRIRSFLEELGPAFIKIGQMASTRPDLIPADVIKELEQLQDQISPVSWEEIRTILERELAAPLEDIFQDFDKSPIGVASIGQVHKATLKSGETVAVKVQRPSIEKTIHTDLEILHELADRAEDRLKSAAKYQIKDMITEFSKAIKEELDFINEGRNADLMARQFSDDKDLIIPKIYWPYSTKKVLTMEFIEGIKLNDLEALEKNGYATEQLAEKLVQVIFYQIFKDGFFHADPPHNGNVLALTGNRIALMDFGMAGRLSPEMKTHLASLIMAMVKQDSHDMIRAIKKMGGCSR</sequence>
<evidence type="ECO:0000256" key="1">
    <source>
        <dbReference type="ARBA" id="ARBA00009670"/>
    </source>
</evidence>
<dbReference type="InterPro" id="IPR004147">
    <property type="entry name" value="ABC1_dom"/>
</dbReference>
<dbReference type="STRING" id="1298598.JCM21714_3076"/>
<dbReference type="Pfam" id="PF03109">
    <property type="entry name" value="ABC1"/>
    <property type="match status" value="1"/>
</dbReference>
<name>W4VMJ7_9BACI</name>
<dbReference type="GO" id="GO:0004672">
    <property type="term" value="F:protein kinase activity"/>
    <property type="evidence" value="ECO:0007669"/>
    <property type="project" value="InterPro"/>
</dbReference>
<dbReference type="InterPro" id="IPR050154">
    <property type="entry name" value="UbiB_kinase"/>
</dbReference>
<dbReference type="PANTHER" id="PTHR10566">
    <property type="entry name" value="CHAPERONE-ACTIVITY OF BC1 COMPLEX CABC1 -RELATED"/>
    <property type="match status" value="1"/>
</dbReference>
<accession>W4VMJ7</accession>
<evidence type="ECO:0000313" key="3">
    <source>
        <dbReference type="EMBL" id="GAE93954.1"/>
    </source>
</evidence>
<dbReference type="eggNOG" id="COG0661">
    <property type="taxonomic scope" value="Bacteria"/>
</dbReference>
<dbReference type="InterPro" id="IPR011009">
    <property type="entry name" value="Kinase-like_dom_sf"/>
</dbReference>
<dbReference type="CDD" id="cd05121">
    <property type="entry name" value="ABC1_ADCK3-like"/>
    <property type="match status" value="1"/>
</dbReference>
<comment type="similarity">
    <text evidence="1">Belongs to the protein kinase superfamily. ADCK protein kinase family.</text>
</comment>
<dbReference type="AlphaFoldDB" id="W4VMJ7"/>
<keyword evidence="4" id="KW-1185">Reference proteome</keyword>
<gene>
    <name evidence="3" type="ORF">JCM21714_3076</name>
</gene>
<dbReference type="EMBL" id="BAVS01000017">
    <property type="protein sequence ID" value="GAE93954.1"/>
    <property type="molecule type" value="Genomic_DNA"/>
</dbReference>
<keyword evidence="3" id="KW-0830">Ubiquinone</keyword>
<keyword evidence="3" id="KW-0560">Oxidoreductase</keyword>
<comment type="caution">
    <text evidence="3">The sequence shown here is derived from an EMBL/GenBank/DDBJ whole genome shotgun (WGS) entry which is preliminary data.</text>
</comment>
<keyword evidence="3" id="KW-0503">Monooxygenase</keyword>
<feature type="domain" description="Protein kinase" evidence="2">
    <location>
        <begin position="110"/>
        <end position="334"/>
    </location>
</feature>
<dbReference type="InterPro" id="IPR000719">
    <property type="entry name" value="Prot_kinase_dom"/>
</dbReference>
<protein>
    <submittedName>
        <fullName evidence="3">Ubiquinone biosynthesis monooxygenase UbiB</fullName>
    </submittedName>
</protein>
<organism evidence="3 4">
    <name type="scientific">Gracilibacillus boraciitolerans JCM 21714</name>
    <dbReference type="NCBI Taxonomy" id="1298598"/>
    <lineage>
        <taxon>Bacteria</taxon>
        <taxon>Bacillati</taxon>
        <taxon>Bacillota</taxon>
        <taxon>Bacilli</taxon>
        <taxon>Bacillales</taxon>
        <taxon>Bacillaceae</taxon>
        <taxon>Gracilibacillus</taxon>
    </lineage>
</organism>